<name>A0ABD5EN09_9ACTN</name>
<comment type="caution">
    <text evidence="1">The sequence shown here is derived from an EMBL/GenBank/DDBJ whole genome shotgun (WGS) entry which is preliminary data.</text>
</comment>
<dbReference type="AlphaFoldDB" id="A0ABD5EN09"/>
<reference evidence="2" key="1">
    <citation type="submission" date="2023-07" db="EMBL/GenBank/DDBJ databases">
        <title>30 novel species of actinomycetes from the DSMZ collection.</title>
        <authorList>
            <person name="Nouioui I."/>
        </authorList>
    </citation>
    <scope>NUCLEOTIDE SEQUENCE [LARGE SCALE GENOMIC DNA]</scope>
    <source>
        <strain evidence="2">DSM 41981</strain>
    </source>
</reference>
<protein>
    <recommendedName>
        <fullName evidence="3">Transposase</fullName>
    </recommendedName>
</protein>
<sequence length="154" mass="17167">MTDTRARMAVLVRADVAAHIRAGRLDDDIRRLLRVTTATIRDVRRQSGVGHRLARGFRPRSLEEAFWGSVRHLPDGHLLWVGDVTADGHPYVQVGKHLRSARLTAYRLAHGRAPHGPVLPWCGLGLCVDREHLLDRHARDVLAVALTALYGDTP</sequence>
<evidence type="ECO:0000313" key="2">
    <source>
        <dbReference type="Proteomes" id="UP001183535"/>
    </source>
</evidence>
<evidence type="ECO:0008006" key="3">
    <source>
        <dbReference type="Google" id="ProtNLM"/>
    </source>
</evidence>
<organism evidence="1 2">
    <name type="scientific">Streptomyces doudnae</name>
    <dbReference type="NCBI Taxonomy" id="3075536"/>
    <lineage>
        <taxon>Bacteria</taxon>
        <taxon>Bacillati</taxon>
        <taxon>Actinomycetota</taxon>
        <taxon>Actinomycetes</taxon>
        <taxon>Kitasatosporales</taxon>
        <taxon>Streptomycetaceae</taxon>
        <taxon>Streptomyces</taxon>
    </lineage>
</organism>
<dbReference type="Proteomes" id="UP001183535">
    <property type="component" value="Unassembled WGS sequence"/>
</dbReference>
<dbReference type="EMBL" id="JAVRES010000004">
    <property type="protein sequence ID" value="MDT0435675.1"/>
    <property type="molecule type" value="Genomic_DNA"/>
</dbReference>
<evidence type="ECO:0000313" key="1">
    <source>
        <dbReference type="EMBL" id="MDT0435675.1"/>
    </source>
</evidence>
<proteinExistence type="predicted"/>
<gene>
    <name evidence="1" type="ORF">RM877_13365</name>
</gene>
<keyword evidence="2" id="KW-1185">Reference proteome</keyword>
<accession>A0ABD5EN09</accession>
<dbReference type="RefSeq" id="WP_093824455.1">
    <property type="nucleotide sequence ID" value="NZ_JAVRES010000004.1"/>
</dbReference>